<organism evidence="1">
    <name type="scientific">marine sediment metagenome</name>
    <dbReference type="NCBI Taxonomy" id="412755"/>
    <lineage>
        <taxon>unclassified sequences</taxon>
        <taxon>metagenomes</taxon>
        <taxon>ecological metagenomes</taxon>
    </lineage>
</organism>
<dbReference type="EMBL" id="BART01033245">
    <property type="protein sequence ID" value="GAH18020.1"/>
    <property type="molecule type" value="Genomic_DNA"/>
</dbReference>
<feature type="non-terminal residue" evidence="1">
    <location>
        <position position="1"/>
    </location>
</feature>
<proteinExistence type="predicted"/>
<dbReference type="AlphaFoldDB" id="X1ECF6"/>
<gene>
    <name evidence="1" type="ORF">S01H4_57198</name>
</gene>
<name>X1ECF6_9ZZZZ</name>
<reference evidence="1" key="1">
    <citation type="journal article" date="2014" name="Front. Microbiol.">
        <title>High frequency of phylogenetically diverse reductive dehalogenase-homologous genes in deep subseafloor sedimentary metagenomes.</title>
        <authorList>
            <person name="Kawai M."/>
            <person name="Futagami T."/>
            <person name="Toyoda A."/>
            <person name="Takaki Y."/>
            <person name="Nishi S."/>
            <person name="Hori S."/>
            <person name="Arai W."/>
            <person name="Tsubouchi T."/>
            <person name="Morono Y."/>
            <person name="Uchiyama I."/>
            <person name="Ito T."/>
            <person name="Fujiyama A."/>
            <person name="Inagaki F."/>
            <person name="Takami H."/>
        </authorList>
    </citation>
    <scope>NUCLEOTIDE SEQUENCE</scope>
    <source>
        <strain evidence="1">Expedition CK06-06</strain>
    </source>
</reference>
<accession>X1ECF6</accession>
<protein>
    <submittedName>
        <fullName evidence="1">Uncharacterized protein</fullName>
    </submittedName>
</protein>
<sequence>GTVYVDDARVTGPTRDKIYIGDLGLALNRPHQVWQSAVSSIHSEPWQLLRNYTIGSDGYLYLPEGSESYRLRIIGIGYLDFYDTAGAVGTDWEDTIAIDSPQTEILVAEAAIYLCNQKIVPADESGESDKWERALAYWKRELAERRARFGMNAPSATIHWGV</sequence>
<comment type="caution">
    <text evidence="1">The sequence shown here is derived from an EMBL/GenBank/DDBJ whole genome shotgun (WGS) entry which is preliminary data.</text>
</comment>
<evidence type="ECO:0000313" key="1">
    <source>
        <dbReference type="EMBL" id="GAH18020.1"/>
    </source>
</evidence>